<comment type="caution">
    <text evidence="4">The sequence shown here is derived from an EMBL/GenBank/DDBJ whole genome shotgun (WGS) entry which is preliminary data.</text>
</comment>
<dbReference type="STRING" id="764103.G7EAZ6"/>
<evidence type="ECO:0000256" key="3">
    <source>
        <dbReference type="SAM" id="MobiDB-lite"/>
    </source>
</evidence>
<organism evidence="4 5">
    <name type="scientific">Mixia osmundae (strain CBS 9802 / IAM 14324 / JCM 22182 / KY 12970)</name>
    <dbReference type="NCBI Taxonomy" id="764103"/>
    <lineage>
        <taxon>Eukaryota</taxon>
        <taxon>Fungi</taxon>
        <taxon>Dikarya</taxon>
        <taxon>Basidiomycota</taxon>
        <taxon>Pucciniomycotina</taxon>
        <taxon>Mixiomycetes</taxon>
        <taxon>Mixiales</taxon>
        <taxon>Mixiaceae</taxon>
        <taxon>Mixia</taxon>
    </lineage>
</organism>
<dbReference type="InterPro" id="IPR001680">
    <property type="entry name" value="WD40_rpt"/>
</dbReference>
<dbReference type="HOGENOM" id="CLU_006604_0_0_1"/>
<dbReference type="AlphaFoldDB" id="G7EAZ6"/>
<evidence type="ECO:0000256" key="2">
    <source>
        <dbReference type="PROSITE-ProRule" id="PRU00221"/>
    </source>
</evidence>
<gene>
    <name evidence="4" type="primary">Mo06709</name>
    <name evidence="4" type="ORF">E5Q_06709</name>
</gene>
<dbReference type="Gene3D" id="2.130.10.10">
    <property type="entry name" value="YVTN repeat-like/Quinoprotein amine dehydrogenase"/>
    <property type="match status" value="2"/>
</dbReference>
<comment type="similarity">
    <text evidence="1">Belongs to the WD repeat coronin family.</text>
</comment>
<proteinExistence type="inferred from homology"/>
<feature type="compositionally biased region" description="Basic and acidic residues" evidence="3">
    <location>
        <begin position="908"/>
        <end position="924"/>
    </location>
</feature>
<dbReference type="EMBL" id="BABT02000252">
    <property type="protein sequence ID" value="GAB00007.1"/>
    <property type="molecule type" value="Genomic_DNA"/>
</dbReference>
<dbReference type="SMART" id="SM01167">
    <property type="entry name" value="DUF1900"/>
    <property type="match status" value="2"/>
</dbReference>
<evidence type="ECO:0000313" key="4">
    <source>
        <dbReference type="EMBL" id="GAB00007.1"/>
    </source>
</evidence>
<keyword evidence="2" id="KW-0853">WD repeat</keyword>
<dbReference type="RefSeq" id="XP_014565618.1">
    <property type="nucleotide sequence ID" value="XM_014710132.1"/>
</dbReference>
<evidence type="ECO:0000313" key="5">
    <source>
        <dbReference type="Proteomes" id="UP000009131"/>
    </source>
</evidence>
<keyword evidence="5" id="KW-1185">Reference proteome</keyword>
<reference evidence="4 5" key="2">
    <citation type="journal article" date="2012" name="Open Biol.">
        <title>Characteristics of nucleosomes and linker DNA regions on the genome of the basidiomycete Mixia osmundae revealed by mono- and dinucleosome mapping.</title>
        <authorList>
            <person name="Nishida H."/>
            <person name="Kondo S."/>
            <person name="Matsumoto T."/>
            <person name="Suzuki Y."/>
            <person name="Yoshikawa H."/>
            <person name="Taylor T.D."/>
            <person name="Sugiyama J."/>
        </authorList>
    </citation>
    <scope>NUCLEOTIDE SEQUENCE [LARGE SCALE GENOMIC DNA]</scope>
    <source>
        <strain evidence="5">CBS 9802 / IAM 14324 / JCM 22182 / KY 12970</strain>
    </source>
</reference>
<dbReference type="PROSITE" id="PS50082">
    <property type="entry name" value="WD_REPEATS_2"/>
    <property type="match status" value="1"/>
</dbReference>
<dbReference type="eggNOG" id="KOG1445">
    <property type="taxonomic scope" value="Eukaryota"/>
</dbReference>
<evidence type="ECO:0000256" key="1">
    <source>
        <dbReference type="ARBA" id="ARBA00009482"/>
    </source>
</evidence>
<dbReference type="InterPro" id="IPR036322">
    <property type="entry name" value="WD40_repeat_dom_sf"/>
</dbReference>
<reference evidence="4 5" key="1">
    <citation type="journal article" date="2011" name="J. Gen. Appl. Microbiol.">
        <title>Draft genome sequencing of the enigmatic basidiomycete Mixia osmundae.</title>
        <authorList>
            <person name="Nishida H."/>
            <person name="Nagatsuka Y."/>
            <person name="Sugiyama J."/>
        </authorList>
    </citation>
    <scope>NUCLEOTIDE SEQUENCE [LARGE SCALE GENOMIC DNA]</scope>
    <source>
        <strain evidence="5">CBS 9802 / IAM 14324 / JCM 22182 / KY 12970</strain>
    </source>
</reference>
<protein>
    <submittedName>
        <fullName evidence="4">Uncharacterized protein</fullName>
    </submittedName>
</protein>
<name>G7EAZ6_MIXOS</name>
<dbReference type="InterPro" id="IPR015505">
    <property type="entry name" value="Coronin"/>
</dbReference>
<dbReference type="OMA" id="TIMYMEV"/>
<accession>G7EAZ6</accession>
<feature type="repeat" description="WD" evidence="2">
    <location>
        <begin position="165"/>
        <end position="197"/>
    </location>
</feature>
<feature type="region of interest" description="Disordered" evidence="3">
    <location>
        <begin position="879"/>
        <end position="946"/>
    </location>
</feature>
<dbReference type="PANTHER" id="PTHR10856:SF20">
    <property type="entry name" value="CORONIN-7"/>
    <property type="match status" value="1"/>
</dbReference>
<dbReference type="PANTHER" id="PTHR10856">
    <property type="entry name" value="CORONIN"/>
    <property type="match status" value="1"/>
</dbReference>
<feature type="compositionally biased region" description="Polar residues" evidence="3">
    <location>
        <begin position="881"/>
        <end position="907"/>
    </location>
</feature>
<sequence>MRFAAVSPFKNAVATPAKKDAWYSELPASAQAGEVESIVASRHYVIARGSSPRTLIALGYEAEAARKYGHAAPTLHLSHDAVALACSLFDNTLAVSSPNGSVSLLQLPDRITEPFAPTKTTSLEQQSTSATCLAFHPHSRGLLLAVHGDRIVIYDTDALRASLSWDAQSKGVWSAVWSSDGRTVAILGKDGQLKIWDPRASITTELHSLKGHEDLVKPCRLIALSGKRFLTTGFSKLRERQISIYDLNLSIEKPSSTKSVDSGTGALCPYVDASRNIVYLLGKGDMTLRQIEILPNSTLSEGLSASLPAVFASACLVPPSASTLALMKAEISRLLLLSTDHVIIPISMTVPRRLYVDFHADLYPAIASQESAQDASDWLSGKDAQVAQVSLHSSSQSPAPTSAKAQDTKHASAPTFTSVSSLTKASATPGMAPAAVLASATPAAGESIARSSPSPASRSAGIANAATVRETAPAQQMPKPFTNPKSAQRWSRAYLSGKAPLLAAYEGLAGVHLTTSPEVPLLQSNRDFFAFPLPGVGGKLAVHALSRTGRLPTHIPAIVAGSTVQGFSFDPFDAHRVFVACEDGKVHSYHIPDEHNEADITIAEFALEDGMDKIVGLHPNPVASHVLLTVSEDRGAYNARVWDLATRSVSISIPLRGPVHSTVWNSSGSKIALAFKDKTLQVLDPRQPDHKAVGPSHDSVRSTRMVFLDDDTLATAGFSRSASREISVHRILDHEIKTVARLSLEVSPAPLFLHCDRDSSILFAYAKGEQTLLAFDVDLSKPSITRLSPFPSSSPTLGIAFLPKVSVDVRRAEIAIALRLTSKTVERVTFTVPRARLEYFQDDIYIPTVDTHSPACTSAQWLAGEAPELPRFDLRPVDMTDLSNAPPTQAQISTRNKIAQGPTLTDSQKSEQQLERIFKMAKDDEGSEDEAPANKLKDNTPDDDDW</sequence>
<dbReference type="SUPFAM" id="SSF50978">
    <property type="entry name" value="WD40 repeat-like"/>
    <property type="match status" value="2"/>
</dbReference>
<dbReference type="SMART" id="SM00320">
    <property type="entry name" value="WD40"/>
    <property type="match status" value="6"/>
</dbReference>
<dbReference type="InParanoid" id="G7EAZ6"/>
<dbReference type="Proteomes" id="UP000009131">
    <property type="component" value="Unassembled WGS sequence"/>
</dbReference>
<dbReference type="Pfam" id="PF16300">
    <property type="entry name" value="WD40_4"/>
    <property type="match status" value="2"/>
</dbReference>
<feature type="compositionally biased region" description="Polar residues" evidence="3">
    <location>
        <begin position="389"/>
        <end position="405"/>
    </location>
</feature>
<dbReference type="InterPro" id="IPR015943">
    <property type="entry name" value="WD40/YVTN_repeat-like_dom_sf"/>
</dbReference>
<feature type="region of interest" description="Disordered" evidence="3">
    <location>
        <begin position="389"/>
        <end position="415"/>
    </location>
</feature>
<dbReference type="OrthoDB" id="347435at2759"/>